<keyword evidence="2" id="KW-0521">NADP</keyword>
<protein>
    <submittedName>
        <fullName evidence="6">Uncharacterized protein</fullName>
    </submittedName>
</protein>
<dbReference type="RefSeq" id="XP_064700983.1">
    <property type="nucleotide sequence ID" value="XM_064852758.1"/>
</dbReference>
<evidence type="ECO:0000313" key="7">
    <source>
        <dbReference type="Proteomes" id="UP001358417"/>
    </source>
</evidence>
<dbReference type="Gene3D" id="3.40.50.720">
    <property type="entry name" value="NAD(P)-binding Rossmann-like Domain"/>
    <property type="match status" value="1"/>
</dbReference>
<keyword evidence="3" id="KW-0560">Oxidoreductase</keyword>
<feature type="chain" id="PRO_5043586514" evidence="5">
    <location>
        <begin position="20"/>
        <end position="292"/>
    </location>
</feature>
<dbReference type="GeneID" id="89977377"/>
<dbReference type="EMBL" id="JAVRRD010000037">
    <property type="protein sequence ID" value="KAK5045354.1"/>
    <property type="molecule type" value="Genomic_DNA"/>
</dbReference>
<sequence length="292" mass="31541">MQWLITGCSSGLGLSLARAVLTRPGEKVIATSRNPSSSPEAVNEIINHDKAVWETLDVSAPDVEIQLAKIVSKHGAIDVLVNNAGYAAGGVFEVTPLEALRQQFETNFFGAVRLMQAVVPGMRTSGKGGVIVNISSNVFWQPLPVISAYSASKWALEGFSEAIAGEISPFNIRMIIAEPGGMRTSFLEPSKMSSLNVDLPATYRGTIAETLYEMFAAMHGEQALDPERSARALVKEVLEPTSMKNDETGAPQNILRLQLGKETVGTMQKKIMTFQTEAEVFQAQAFACDFDA</sequence>
<dbReference type="Proteomes" id="UP001358417">
    <property type="component" value="Unassembled WGS sequence"/>
</dbReference>
<evidence type="ECO:0000256" key="5">
    <source>
        <dbReference type="SAM" id="SignalP"/>
    </source>
</evidence>
<organism evidence="6 7">
    <name type="scientific">Exophiala bonariae</name>
    <dbReference type="NCBI Taxonomy" id="1690606"/>
    <lineage>
        <taxon>Eukaryota</taxon>
        <taxon>Fungi</taxon>
        <taxon>Dikarya</taxon>
        <taxon>Ascomycota</taxon>
        <taxon>Pezizomycotina</taxon>
        <taxon>Eurotiomycetes</taxon>
        <taxon>Chaetothyriomycetidae</taxon>
        <taxon>Chaetothyriales</taxon>
        <taxon>Herpotrichiellaceae</taxon>
        <taxon>Exophiala</taxon>
    </lineage>
</organism>
<dbReference type="PANTHER" id="PTHR43976">
    <property type="entry name" value="SHORT CHAIN DEHYDROGENASE"/>
    <property type="match status" value="1"/>
</dbReference>
<keyword evidence="7" id="KW-1185">Reference proteome</keyword>
<dbReference type="PRINTS" id="PR00081">
    <property type="entry name" value="GDHRDH"/>
</dbReference>
<dbReference type="InterPro" id="IPR002347">
    <property type="entry name" value="SDR_fam"/>
</dbReference>
<dbReference type="Pfam" id="PF00106">
    <property type="entry name" value="adh_short"/>
    <property type="match status" value="1"/>
</dbReference>
<keyword evidence="5" id="KW-0732">Signal</keyword>
<dbReference type="InterPro" id="IPR051911">
    <property type="entry name" value="SDR_oxidoreductase"/>
</dbReference>
<evidence type="ECO:0000256" key="2">
    <source>
        <dbReference type="ARBA" id="ARBA00022857"/>
    </source>
</evidence>
<dbReference type="GO" id="GO:0016491">
    <property type="term" value="F:oxidoreductase activity"/>
    <property type="evidence" value="ECO:0007669"/>
    <property type="project" value="UniProtKB-KW"/>
</dbReference>
<evidence type="ECO:0000256" key="3">
    <source>
        <dbReference type="ARBA" id="ARBA00023002"/>
    </source>
</evidence>
<comment type="caution">
    <text evidence="6">The sequence shown here is derived from an EMBL/GenBank/DDBJ whole genome shotgun (WGS) entry which is preliminary data.</text>
</comment>
<comment type="similarity">
    <text evidence="1 4">Belongs to the short-chain dehydrogenases/reductases (SDR) family.</text>
</comment>
<evidence type="ECO:0000256" key="4">
    <source>
        <dbReference type="RuleBase" id="RU000363"/>
    </source>
</evidence>
<dbReference type="InterPro" id="IPR020904">
    <property type="entry name" value="Sc_DH/Rdtase_CS"/>
</dbReference>
<feature type="signal peptide" evidence="5">
    <location>
        <begin position="1"/>
        <end position="19"/>
    </location>
</feature>
<dbReference type="AlphaFoldDB" id="A0AAV9MVF8"/>
<dbReference type="SUPFAM" id="SSF51735">
    <property type="entry name" value="NAD(P)-binding Rossmann-fold domains"/>
    <property type="match status" value="1"/>
</dbReference>
<dbReference type="CDD" id="cd05374">
    <property type="entry name" value="17beta-HSD-like_SDR_c"/>
    <property type="match status" value="1"/>
</dbReference>
<dbReference type="PRINTS" id="PR00080">
    <property type="entry name" value="SDRFAMILY"/>
</dbReference>
<reference evidence="6 7" key="1">
    <citation type="submission" date="2023-08" db="EMBL/GenBank/DDBJ databases">
        <title>Black Yeasts Isolated from many extreme environments.</title>
        <authorList>
            <person name="Coleine C."/>
            <person name="Stajich J.E."/>
            <person name="Selbmann L."/>
        </authorList>
    </citation>
    <scope>NUCLEOTIDE SEQUENCE [LARGE SCALE GENOMIC DNA]</scope>
    <source>
        <strain evidence="6 7">CCFEE 5792</strain>
    </source>
</reference>
<gene>
    <name evidence="6" type="ORF">LTR84_009217</name>
</gene>
<proteinExistence type="inferred from homology"/>
<dbReference type="PROSITE" id="PS00061">
    <property type="entry name" value="ADH_SHORT"/>
    <property type="match status" value="1"/>
</dbReference>
<name>A0AAV9MVF8_9EURO</name>
<accession>A0AAV9MVF8</accession>
<dbReference type="PANTHER" id="PTHR43976:SF16">
    <property type="entry name" value="SHORT-CHAIN DEHYDROGENASE_REDUCTASE FAMILY PROTEIN"/>
    <property type="match status" value="1"/>
</dbReference>
<dbReference type="InterPro" id="IPR036291">
    <property type="entry name" value="NAD(P)-bd_dom_sf"/>
</dbReference>
<evidence type="ECO:0000256" key="1">
    <source>
        <dbReference type="ARBA" id="ARBA00006484"/>
    </source>
</evidence>
<evidence type="ECO:0000313" key="6">
    <source>
        <dbReference type="EMBL" id="KAK5045354.1"/>
    </source>
</evidence>